<name>A0ABQ4UUP1_9HYPH</name>
<keyword evidence="3" id="KW-1185">Reference proteome</keyword>
<evidence type="ECO:0000313" key="3">
    <source>
        <dbReference type="Proteomes" id="UP001055093"/>
    </source>
</evidence>
<protein>
    <submittedName>
        <fullName evidence="2">Uncharacterized protein</fullName>
    </submittedName>
</protein>
<evidence type="ECO:0000313" key="2">
    <source>
        <dbReference type="EMBL" id="GJE75114.1"/>
    </source>
</evidence>
<comment type="caution">
    <text evidence="2">The sequence shown here is derived from an EMBL/GenBank/DDBJ whole genome shotgun (WGS) entry which is preliminary data.</text>
</comment>
<feature type="region of interest" description="Disordered" evidence="1">
    <location>
        <begin position="1"/>
        <end position="39"/>
    </location>
</feature>
<feature type="compositionally biased region" description="Low complexity" evidence="1">
    <location>
        <begin position="23"/>
        <end position="39"/>
    </location>
</feature>
<sequence length="39" mass="4248">MRPHEYDPPAGYVMWDQRPKPAPKSGAKAAAPAAAMPER</sequence>
<organism evidence="2 3">
    <name type="scientific">Methylorubrum suomiense</name>
    <dbReference type="NCBI Taxonomy" id="144191"/>
    <lineage>
        <taxon>Bacteria</taxon>
        <taxon>Pseudomonadati</taxon>
        <taxon>Pseudomonadota</taxon>
        <taxon>Alphaproteobacteria</taxon>
        <taxon>Hyphomicrobiales</taxon>
        <taxon>Methylobacteriaceae</taxon>
        <taxon>Methylorubrum</taxon>
    </lineage>
</organism>
<accession>A0ABQ4UUP1</accession>
<proteinExistence type="predicted"/>
<gene>
    <name evidence="2" type="ORF">BGCPKDLD_1692</name>
</gene>
<dbReference type="EMBL" id="BPRE01000004">
    <property type="protein sequence ID" value="GJE75114.1"/>
    <property type="molecule type" value="Genomic_DNA"/>
</dbReference>
<reference evidence="2" key="1">
    <citation type="journal article" date="2021" name="Front. Microbiol.">
        <title>Comprehensive Comparative Genomics and Phenotyping of Methylobacterium Species.</title>
        <authorList>
            <person name="Alessa O."/>
            <person name="Ogura Y."/>
            <person name="Fujitani Y."/>
            <person name="Takami H."/>
            <person name="Hayashi T."/>
            <person name="Sahin N."/>
            <person name="Tani A."/>
        </authorList>
    </citation>
    <scope>NUCLEOTIDE SEQUENCE</scope>
    <source>
        <strain evidence="2">DSM 14458</strain>
    </source>
</reference>
<dbReference type="Proteomes" id="UP001055093">
    <property type="component" value="Unassembled WGS sequence"/>
</dbReference>
<evidence type="ECO:0000256" key="1">
    <source>
        <dbReference type="SAM" id="MobiDB-lite"/>
    </source>
</evidence>
<reference evidence="2" key="2">
    <citation type="submission" date="2021-08" db="EMBL/GenBank/DDBJ databases">
        <authorList>
            <person name="Tani A."/>
            <person name="Ola A."/>
            <person name="Ogura Y."/>
            <person name="Katsura K."/>
            <person name="Hayashi T."/>
        </authorList>
    </citation>
    <scope>NUCLEOTIDE SEQUENCE</scope>
    <source>
        <strain evidence="2">DSM 14458</strain>
    </source>
</reference>